<dbReference type="RefSeq" id="WP_094567880.1">
    <property type="nucleotide sequence ID" value="NZ_BMXZ01000002.1"/>
</dbReference>
<dbReference type="SMART" id="SM00899">
    <property type="entry name" value="FeoA"/>
    <property type="match status" value="1"/>
</dbReference>
<dbReference type="Gene3D" id="2.30.30.90">
    <property type="match status" value="1"/>
</dbReference>
<dbReference type="PANTHER" id="PTHR42954:SF2">
    <property type="entry name" value="FE(2+) TRANSPORT PROTEIN A"/>
    <property type="match status" value="1"/>
</dbReference>
<evidence type="ECO:0000313" key="4">
    <source>
        <dbReference type="Proteomes" id="UP000244948"/>
    </source>
</evidence>
<dbReference type="PANTHER" id="PTHR42954">
    <property type="entry name" value="FE(2+) TRANSPORT PROTEIN A"/>
    <property type="match status" value="1"/>
</dbReference>
<organism evidence="3 4">
    <name type="scientific">Ignatzschineria indica</name>
    <dbReference type="NCBI Taxonomy" id="472583"/>
    <lineage>
        <taxon>Bacteria</taxon>
        <taxon>Pseudomonadati</taxon>
        <taxon>Pseudomonadota</taxon>
        <taxon>Gammaproteobacteria</taxon>
        <taxon>Cardiobacteriales</taxon>
        <taxon>Ignatzschineriaceae</taxon>
        <taxon>Ignatzschineria</taxon>
    </lineage>
</organism>
<dbReference type="AlphaFoldDB" id="A0A2U2AK07"/>
<dbReference type="Proteomes" id="UP000244948">
    <property type="component" value="Unassembled WGS sequence"/>
</dbReference>
<dbReference type="SUPFAM" id="SSF50037">
    <property type="entry name" value="C-terminal domain of transcriptional repressors"/>
    <property type="match status" value="1"/>
</dbReference>
<dbReference type="InterPro" id="IPR008988">
    <property type="entry name" value="Transcriptional_repressor_C"/>
</dbReference>
<accession>A0A2U2AK07</accession>
<dbReference type="InterPro" id="IPR052713">
    <property type="entry name" value="FeoA"/>
</dbReference>
<evidence type="ECO:0000259" key="2">
    <source>
        <dbReference type="SMART" id="SM00899"/>
    </source>
</evidence>
<comment type="caution">
    <text evidence="3">The sequence shown here is derived from an EMBL/GenBank/DDBJ whole genome shotgun (WGS) entry which is preliminary data.</text>
</comment>
<keyword evidence="4" id="KW-1185">Reference proteome</keyword>
<dbReference type="Pfam" id="PF04023">
    <property type="entry name" value="FeoA"/>
    <property type="match status" value="1"/>
</dbReference>
<evidence type="ECO:0000313" key="3">
    <source>
        <dbReference type="EMBL" id="PWD83162.1"/>
    </source>
</evidence>
<dbReference type="EMBL" id="QEWR01000003">
    <property type="protein sequence ID" value="PWD83162.1"/>
    <property type="molecule type" value="Genomic_DNA"/>
</dbReference>
<evidence type="ECO:0000256" key="1">
    <source>
        <dbReference type="ARBA" id="ARBA00023004"/>
    </source>
</evidence>
<gene>
    <name evidence="3" type="ORF">DC082_07040</name>
</gene>
<feature type="domain" description="Ferrous iron transporter FeoA-like" evidence="2">
    <location>
        <begin position="7"/>
        <end position="80"/>
    </location>
</feature>
<sequence>MTTMKMLSLDQVNINEPVMIKQLNTPEPSYRHKLLAMGVTPGCEVTVIRTAPLGDPIQVMIRGFQLCLRKKEAASIIVEKRAQ</sequence>
<dbReference type="GO" id="GO:0046914">
    <property type="term" value="F:transition metal ion binding"/>
    <property type="evidence" value="ECO:0007669"/>
    <property type="project" value="InterPro"/>
</dbReference>
<protein>
    <submittedName>
        <fullName evidence="3">Ferrous iron transport protein A</fullName>
    </submittedName>
</protein>
<keyword evidence="1" id="KW-0408">Iron</keyword>
<proteinExistence type="predicted"/>
<name>A0A2U2AK07_9GAMM</name>
<dbReference type="InterPro" id="IPR007167">
    <property type="entry name" value="Fe-transptr_FeoA-like"/>
</dbReference>
<dbReference type="InterPro" id="IPR038157">
    <property type="entry name" value="FeoA_core_dom"/>
</dbReference>
<reference evidence="3 4" key="1">
    <citation type="journal article" date="2018" name="Genome Announc.">
        <title>Ignatzschineria cameli sp. nov., isolated from necrotic foot tissue of dromedaries (Camelus dromedarius) and associated maggots (Wohlfahrtia species) in Dubai.</title>
        <authorList>
            <person name="Tsang C.C."/>
            <person name="Tang J.Y."/>
            <person name="Fong J.Y."/>
            <person name="Kinne J."/>
            <person name="Lee H.H."/>
            <person name="Joseph M."/>
            <person name="Jose S."/>
            <person name="Schuster R.K."/>
            <person name="Tang Y."/>
            <person name="Sivakumar S."/>
            <person name="Chen J.H."/>
            <person name="Teng J.L."/>
            <person name="Lau S.K."/>
            <person name="Wernery U."/>
            <person name="Woo P.C."/>
        </authorList>
    </citation>
    <scope>NUCLEOTIDE SEQUENCE [LARGE SCALE GENOMIC DNA]</scope>
    <source>
        <strain evidence="3 4">KCTC 22643</strain>
    </source>
</reference>